<name>A0A1I7VXV8_LOALO</name>
<dbReference type="AlphaFoldDB" id="A0A1I7VXV8"/>
<dbReference type="InParanoid" id="A0A1I7VXV8"/>
<evidence type="ECO:0000313" key="2">
    <source>
        <dbReference type="Proteomes" id="UP000095285"/>
    </source>
</evidence>
<organism evidence="2 3">
    <name type="scientific">Loa loa</name>
    <name type="common">Eye worm</name>
    <name type="synonym">Filaria loa</name>
    <dbReference type="NCBI Taxonomy" id="7209"/>
    <lineage>
        <taxon>Eukaryota</taxon>
        <taxon>Metazoa</taxon>
        <taxon>Ecdysozoa</taxon>
        <taxon>Nematoda</taxon>
        <taxon>Chromadorea</taxon>
        <taxon>Rhabditida</taxon>
        <taxon>Spirurina</taxon>
        <taxon>Spiruromorpha</taxon>
        <taxon>Filarioidea</taxon>
        <taxon>Onchocercidae</taxon>
        <taxon>Loa</taxon>
    </lineage>
</organism>
<dbReference type="OrthoDB" id="5854883at2759"/>
<evidence type="ECO:0000313" key="3">
    <source>
        <dbReference type="WBParaSite" id="EN70_7421"/>
    </source>
</evidence>
<keyword evidence="2" id="KW-1185">Reference proteome</keyword>
<reference evidence="2" key="1">
    <citation type="submission" date="2012-04" db="EMBL/GenBank/DDBJ databases">
        <title>The Genome Sequence of Loa loa.</title>
        <authorList>
            <consortium name="The Broad Institute Genome Sequencing Platform"/>
            <consortium name="Broad Institute Genome Sequencing Center for Infectious Disease"/>
            <person name="Nutman T.B."/>
            <person name="Fink D.L."/>
            <person name="Russ C."/>
            <person name="Young S."/>
            <person name="Zeng Q."/>
            <person name="Gargeya S."/>
            <person name="Alvarado L."/>
            <person name="Berlin A."/>
            <person name="Chapman S.B."/>
            <person name="Chen Z."/>
            <person name="Freedman E."/>
            <person name="Gellesch M."/>
            <person name="Goldberg J."/>
            <person name="Griggs A."/>
            <person name="Gujja S."/>
            <person name="Heilman E.R."/>
            <person name="Heiman D."/>
            <person name="Howarth C."/>
            <person name="Mehta T."/>
            <person name="Neiman D."/>
            <person name="Pearson M."/>
            <person name="Roberts A."/>
            <person name="Saif S."/>
            <person name="Shea T."/>
            <person name="Shenoy N."/>
            <person name="Sisk P."/>
            <person name="Stolte C."/>
            <person name="Sykes S."/>
            <person name="White J."/>
            <person name="Yandava C."/>
            <person name="Haas B."/>
            <person name="Henn M.R."/>
            <person name="Nusbaum C."/>
            <person name="Birren B."/>
        </authorList>
    </citation>
    <scope>NUCLEOTIDE SEQUENCE [LARGE SCALE GENOMIC DNA]</scope>
</reference>
<evidence type="ECO:0000256" key="1">
    <source>
        <dbReference type="SAM" id="MobiDB-lite"/>
    </source>
</evidence>
<accession>A0A1I7VXV8</accession>
<sequence>MAGDQKITTTASNENYTENQQKLKCNDRKRKQITNISSRQNRNSKIRALSDNADEVIAMEYDTSLSALQKLPMILLSQIASNLNIREQKKFADTCRAARLATKLYWDTRTDLHIGDLMRQTFPFINQKNRYSLHAIRRELSLMLRLIPNFALRKLHFQPIYLLHLQDLQDIEIRTKKSAKQIYGAVKHLDLRGCSVEYGELLYFSNACTKLSSIAITHAAVFLPNELFIDDDCTKQNKSEQRPFGRIRDFLRISLPNFTEMEKKGELPVAHIELLVKLLMLFPYLETFYID</sequence>
<reference evidence="3" key="2">
    <citation type="submission" date="2016-11" db="UniProtKB">
        <authorList>
            <consortium name="WormBaseParasite"/>
        </authorList>
    </citation>
    <scope>IDENTIFICATION</scope>
</reference>
<dbReference type="Proteomes" id="UP000095285">
    <property type="component" value="Unassembled WGS sequence"/>
</dbReference>
<feature type="region of interest" description="Disordered" evidence="1">
    <location>
        <begin position="1"/>
        <end position="25"/>
    </location>
</feature>
<dbReference type="WBParaSite" id="EN70_7421">
    <property type="protein sequence ID" value="EN70_7421"/>
    <property type="gene ID" value="EN70_7421"/>
</dbReference>
<protein>
    <submittedName>
        <fullName evidence="3">F-box domain-containing protein</fullName>
    </submittedName>
</protein>
<proteinExistence type="predicted"/>
<gene>
    <name evidence="3" type="primary">LOAG_01422</name>
</gene>
<feature type="compositionally biased region" description="Polar residues" evidence="1">
    <location>
        <begin position="1"/>
        <end position="23"/>
    </location>
</feature>